<comment type="caution">
    <text evidence="1">The sequence shown here is derived from an EMBL/GenBank/DDBJ whole genome shotgun (WGS) entry which is preliminary data.</text>
</comment>
<dbReference type="Proteomes" id="UP000297703">
    <property type="component" value="Unassembled WGS sequence"/>
</dbReference>
<dbReference type="EMBL" id="QXTE01000059">
    <property type="protein sequence ID" value="TFK08996.1"/>
    <property type="molecule type" value="Genomic_DNA"/>
</dbReference>
<accession>A0A4D9EG20</accession>
<evidence type="ECO:0000313" key="1">
    <source>
        <dbReference type="EMBL" id="TFK08996.1"/>
    </source>
</evidence>
<proteinExistence type="predicted"/>
<dbReference type="AlphaFoldDB" id="A0A4D9EG20"/>
<keyword evidence="2" id="KW-1185">Reference proteome</keyword>
<sequence>MKLFVIPHFQKGTGDFSPIVLWVQVIWFWSQILNWKSVELHRLIPAKHPIYRHMCSSLYPDLSFPQWGFLCLQLQEAGLVSHEEVWTLLLGKFPVQYVSWQFQECADLLLSGVTARKAFSYLKLCLPPLPLQPQAFFLEVSGLLEMLGSLAYSSSLHMLGFK</sequence>
<reference evidence="1 2" key="2">
    <citation type="submission" date="2019-04" db="EMBL/GenBank/DDBJ databases">
        <title>The genome sequence of big-headed turtle.</title>
        <authorList>
            <person name="Gong S."/>
        </authorList>
    </citation>
    <scope>NUCLEOTIDE SEQUENCE [LARGE SCALE GENOMIC DNA]</scope>
    <source>
        <strain evidence="1">DO16091913</strain>
        <tissue evidence="1">Muscle</tissue>
    </source>
</reference>
<organism evidence="1 2">
    <name type="scientific">Platysternon megacephalum</name>
    <name type="common">big-headed turtle</name>
    <dbReference type="NCBI Taxonomy" id="55544"/>
    <lineage>
        <taxon>Eukaryota</taxon>
        <taxon>Metazoa</taxon>
        <taxon>Chordata</taxon>
        <taxon>Craniata</taxon>
        <taxon>Vertebrata</taxon>
        <taxon>Euteleostomi</taxon>
        <taxon>Archelosauria</taxon>
        <taxon>Testudinata</taxon>
        <taxon>Testudines</taxon>
        <taxon>Cryptodira</taxon>
        <taxon>Durocryptodira</taxon>
        <taxon>Testudinoidea</taxon>
        <taxon>Platysternidae</taxon>
        <taxon>Platysternon</taxon>
    </lineage>
</organism>
<gene>
    <name evidence="1" type="ORF">DR999_PMT08008</name>
</gene>
<evidence type="ECO:0000313" key="2">
    <source>
        <dbReference type="Proteomes" id="UP000297703"/>
    </source>
</evidence>
<protein>
    <submittedName>
        <fullName evidence="1">Uncharacterized protein</fullName>
    </submittedName>
</protein>
<reference evidence="1 2" key="1">
    <citation type="submission" date="2019-04" db="EMBL/GenBank/DDBJ databases">
        <title>Draft genome of the big-headed turtle Platysternon megacephalum.</title>
        <authorList>
            <person name="Gong S."/>
        </authorList>
    </citation>
    <scope>NUCLEOTIDE SEQUENCE [LARGE SCALE GENOMIC DNA]</scope>
    <source>
        <strain evidence="1">DO16091913</strain>
        <tissue evidence="1">Muscle</tissue>
    </source>
</reference>
<name>A0A4D9EG20_9SAUR</name>